<dbReference type="InterPro" id="IPR009770">
    <property type="entry name" value="HGLS"/>
</dbReference>
<dbReference type="Proteomes" id="UP001184230">
    <property type="component" value="Unassembled WGS sequence"/>
</dbReference>
<evidence type="ECO:0000256" key="2">
    <source>
        <dbReference type="ARBA" id="ARBA00022964"/>
    </source>
</evidence>
<keyword evidence="3" id="KW-0560">Oxidoreductase</keyword>
<evidence type="ECO:0000313" key="9">
    <source>
        <dbReference type="EMBL" id="MDR6539266.1"/>
    </source>
</evidence>
<comment type="cofactor">
    <cofactor evidence="1">
        <name>Fe(2+)</name>
        <dbReference type="ChEBI" id="CHEBI:29033"/>
    </cofactor>
</comment>
<comment type="caution">
    <text evidence="9">The sequence shown here is derived from an EMBL/GenBank/DDBJ whole genome shotgun (WGS) entry which is preliminary data.</text>
</comment>
<protein>
    <recommendedName>
        <fullName evidence="7">2-oxoadipate dioxygenase/decarboxylase</fullName>
        <ecNumber evidence="6">1.13.11.93</ecNumber>
    </recommendedName>
    <alternativeName>
        <fullName evidence="8">2-hydroxyglutarate synthase</fullName>
    </alternativeName>
</protein>
<dbReference type="EMBL" id="JAVDRF010000015">
    <property type="protein sequence ID" value="MDR6539266.1"/>
    <property type="molecule type" value="Genomic_DNA"/>
</dbReference>
<comment type="similarity">
    <text evidence="5">Belongs to the 2-oxoadipate dioxygenase/decarboxylase family.</text>
</comment>
<dbReference type="Gene3D" id="3.10.180.80">
    <property type="entry name" value="Uncharacterised protein PF07063, DUF1338"/>
    <property type="match status" value="1"/>
</dbReference>
<evidence type="ECO:0000313" key="10">
    <source>
        <dbReference type="Proteomes" id="UP001184230"/>
    </source>
</evidence>
<name>A0ABU1NN11_9BURK</name>
<reference evidence="9 10" key="1">
    <citation type="submission" date="2023-07" db="EMBL/GenBank/DDBJ databases">
        <title>Sorghum-associated microbial communities from plants grown in Nebraska, USA.</title>
        <authorList>
            <person name="Schachtman D."/>
        </authorList>
    </citation>
    <scope>NUCLEOTIDE SEQUENCE [LARGE SCALE GENOMIC DNA]</scope>
    <source>
        <strain evidence="9 10">DS1781</strain>
    </source>
</reference>
<evidence type="ECO:0000256" key="7">
    <source>
        <dbReference type="ARBA" id="ARBA00035034"/>
    </source>
</evidence>
<evidence type="ECO:0000256" key="1">
    <source>
        <dbReference type="ARBA" id="ARBA00001954"/>
    </source>
</evidence>
<evidence type="ECO:0000256" key="3">
    <source>
        <dbReference type="ARBA" id="ARBA00023002"/>
    </source>
</evidence>
<keyword evidence="2" id="KW-0223">Dioxygenase</keyword>
<keyword evidence="4" id="KW-0408">Iron</keyword>
<evidence type="ECO:0000256" key="8">
    <source>
        <dbReference type="ARBA" id="ARBA00035045"/>
    </source>
</evidence>
<proteinExistence type="inferred from homology"/>
<evidence type="ECO:0000256" key="5">
    <source>
        <dbReference type="ARBA" id="ARBA00035013"/>
    </source>
</evidence>
<keyword evidence="10" id="KW-1185">Reference proteome</keyword>
<organism evidence="9 10">
    <name type="scientific">Variovorax soli</name>
    <dbReference type="NCBI Taxonomy" id="376815"/>
    <lineage>
        <taxon>Bacteria</taxon>
        <taxon>Pseudomonadati</taxon>
        <taxon>Pseudomonadota</taxon>
        <taxon>Betaproteobacteria</taxon>
        <taxon>Burkholderiales</taxon>
        <taxon>Comamonadaceae</taxon>
        <taxon>Variovorax</taxon>
    </lineage>
</organism>
<dbReference type="EC" id="1.13.11.93" evidence="6"/>
<sequence>MKTNAFVEPDDVRGLFSRALSGMYKAEVPQYGALLDLVADINAKVLLESKGLADGLREAGQLDRLDVERHGAIRLGTADELAVMRRLFAVMGMRAVGYYDLSEAGVPVHATAFRPVDESSLKRNPFRVFTSLLRLELIDDAALRQRAAKILAERSIFTPRCLELIGRAERDGGLSDQLAQEFVAQALQAFRWHSEATVDIETYRQLRASHPLIADVVCFKGPHINHLTPRVLDIDQAQAAMLGRGIRAKDAIEGPPKRKCPILLRQTSFLALEEPIRFQAAQAVDGTHTARFGEIEQRGCALTPKGRALYDDLLKAAWEAARDAESKASALARAFEAFPDDARALQRQGLAYFRYSVDRRRPGHPRPVSADASVDELLDRGLVRAEPLVYEDFLPVSAAGIFRSNLGSEGAAHYNVGGNRKAFEAALGTSVMNEFALYEAAQAASLEECKRELAHVQFTASN</sequence>
<dbReference type="InterPro" id="IPR047869">
    <property type="entry name" value="YdcJ_bac-like"/>
</dbReference>
<dbReference type="SMART" id="SM01150">
    <property type="entry name" value="DUF1338"/>
    <property type="match status" value="1"/>
</dbReference>
<evidence type="ECO:0000256" key="4">
    <source>
        <dbReference type="ARBA" id="ARBA00023004"/>
    </source>
</evidence>
<gene>
    <name evidence="9" type="ORF">J2739_005062</name>
</gene>
<accession>A0ABU1NN11</accession>
<evidence type="ECO:0000256" key="6">
    <source>
        <dbReference type="ARBA" id="ARBA00035023"/>
    </source>
</evidence>
<dbReference type="RefSeq" id="WP_309906803.1">
    <property type="nucleotide sequence ID" value="NZ_JAVDRF010000015.1"/>
</dbReference>
<dbReference type="CDD" id="cd16348">
    <property type="entry name" value="VOC_YdcJ_like"/>
    <property type="match status" value="1"/>
</dbReference>
<dbReference type="Pfam" id="PF07063">
    <property type="entry name" value="HGLS"/>
    <property type="match status" value="1"/>
</dbReference>
<dbReference type="PANTHER" id="PTHR39479">
    <property type="match status" value="1"/>
</dbReference>
<dbReference type="PANTHER" id="PTHR39479:SF2">
    <property type="entry name" value="2-OXOADIPATE DIOXYGENASE_DECARBOXYLASE"/>
    <property type="match status" value="1"/>
</dbReference>